<feature type="region of interest" description="Disordered" evidence="1">
    <location>
        <begin position="446"/>
        <end position="499"/>
    </location>
</feature>
<evidence type="ECO:0000256" key="1">
    <source>
        <dbReference type="SAM" id="MobiDB-lite"/>
    </source>
</evidence>
<feature type="region of interest" description="Disordered" evidence="1">
    <location>
        <begin position="198"/>
        <end position="241"/>
    </location>
</feature>
<feature type="compositionally biased region" description="Polar residues" evidence="1">
    <location>
        <begin position="298"/>
        <end position="326"/>
    </location>
</feature>
<protein>
    <submittedName>
        <fullName evidence="3">Uncharacterized protein</fullName>
    </submittedName>
</protein>
<reference evidence="3 4" key="1">
    <citation type="submission" date="2016-04" db="EMBL/GenBank/DDBJ databases">
        <title>Evolutionary innovation and constraint leading to complex multicellularity in the Ascomycota.</title>
        <authorList>
            <person name="Cisse O."/>
            <person name="Nguyen A."/>
            <person name="Hewitt D.A."/>
            <person name="Jedd G."/>
            <person name="Stajich J.E."/>
        </authorList>
    </citation>
    <scope>NUCLEOTIDE SEQUENCE [LARGE SCALE GENOMIC DNA]</scope>
    <source>
        <strain evidence="3 4">DAH-3</strain>
    </source>
</reference>
<feature type="chain" id="PRO_5013069740" evidence="2">
    <location>
        <begin position="16"/>
        <end position="499"/>
    </location>
</feature>
<name>A0A1U7LMR3_NEOID</name>
<feature type="compositionally biased region" description="Polar residues" evidence="1">
    <location>
        <begin position="446"/>
        <end position="462"/>
    </location>
</feature>
<dbReference type="AlphaFoldDB" id="A0A1U7LMR3"/>
<dbReference type="EMBL" id="LXFE01001178">
    <property type="protein sequence ID" value="OLL23832.1"/>
    <property type="molecule type" value="Genomic_DNA"/>
</dbReference>
<feature type="compositionally biased region" description="Polar residues" evidence="1">
    <location>
        <begin position="470"/>
        <end position="482"/>
    </location>
</feature>
<feature type="non-terminal residue" evidence="3">
    <location>
        <position position="499"/>
    </location>
</feature>
<gene>
    <name evidence="3" type="ORF">NEOLI_005114</name>
</gene>
<sequence>MRIVTIVLILTGTLGTPVLQEEPKASATSSVYSDYKSLDLLADDGKRSSAVLYRQQDDASTTSTIIQPSLTSRISSSNPSNRGSLITDLQKSVISSYDEFAVKTNEAKEKVREGWNNGRAAISGVVSILRNPRQFVEDIFNFEFEDTLLEVPRYSTNIDSTETDQTPFEAPVFINRQESETESMREEAEQDFTTIDLPDDDSAIRFSRDSQPTRQYSSSKPTFDTHAGNPNHSDINNSDDYVGSSLPIDNIDPALSIPTLQNRAPENMSPDVFLPKAALPDFSSTPESTLVWDMRQVTETQEPSGSTTQLASPSRENESETSNILDSNRDHEHLERLQNDSNANSDLTVINGSLLSEVLPNTIRILQESQTPPSIFHSNEQAERLSEKSSEASFVTSITESTISQSSASRLADKSNLHHEIDPQNSQSFVHLSLDRNVYMPQGTKIDTNDIQTRPLSESPPSIETLGLTPITTPVNPSSQVISPRFDFKKNTGSRSSRP</sequence>
<organism evidence="3 4">
    <name type="scientific">Neolecta irregularis (strain DAH-3)</name>
    <dbReference type="NCBI Taxonomy" id="1198029"/>
    <lineage>
        <taxon>Eukaryota</taxon>
        <taxon>Fungi</taxon>
        <taxon>Dikarya</taxon>
        <taxon>Ascomycota</taxon>
        <taxon>Taphrinomycotina</taxon>
        <taxon>Neolectales</taxon>
        <taxon>Neolectaceae</taxon>
        <taxon>Neolecta</taxon>
    </lineage>
</organism>
<feature type="compositionally biased region" description="Polar residues" evidence="1">
    <location>
        <begin position="209"/>
        <end position="239"/>
    </location>
</feature>
<keyword evidence="4" id="KW-1185">Reference proteome</keyword>
<feature type="signal peptide" evidence="2">
    <location>
        <begin position="1"/>
        <end position="15"/>
    </location>
</feature>
<evidence type="ECO:0000313" key="3">
    <source>
        <dbReference type="EMBL" id="OLL23832.1"/>
    </source>
</evidence>
<keyword evidence="2" id="KW-0732">Signal</keyword>
<evidence type="ECO:0000313" key="4">
    <source>
        <dbReference type="Proteomes" id="UP000186594"/>
    </source>
</evidence>
<accession>A0A1U7LMR3</accession>
<comment type="caution">
    <text evidence="3">The sequence shown here is derived from an EMBL/GenBank/DDBJ whole genome shotgun (WGS) entry which is preliminary data.</text>
</comment>
<proteinExistence type="predicted"/>
<dbReference type="Proteomes" id="UP000186594">
    <property type="component" value="Unassembled WGS sequence"/>
</dbReference>
<evidence type="ECO:0000256" key="2">
    <source>
        <dbReference type="SAM" id="SignalP"/>
    </source>
</evidence>
<feature type="region of interest" description="Disordered" evidence="1">
    <location>
        <begin position="298"/>
        <end position="330"/>
    </location>
</feature>